<evidence type="ECO:0000256" key="1">
    <source>
        <dbReference type="ARBA" id="ARBA00004173"/>
    </source>
</evidence>
<evidence type="ECO:0000256" key="6">
    <source>
        <dbReference type="ARBA" id="ARBA00039335"/>
    </source>
</evidence>
<keyword evidence="3 7" id="KW-0689">Ribosomal protein</keyword>
<gene>
    <name evidence="11" type="ORF">B0A54_08676</name>
</gene>
<evidence type="ECO:0000259" key="10">
    <source>
        <dbReference type="PROSITE" id="PS50881"/>
    </source>
</evidence>
<proteinExistence type="inferred from homology"/>
<dbReference type="OrthoDB" id="309483at2759"/>
<dbReference type="SUPFAM" id="SSF54211">
    <property type="entry name" value="Ribosomal protein S5 domain 2-like"/>
    <property type="match status" value="1"/>
</dbReference>
<evidence type="ECO:0000256" key="5">
    <source>
        <dbReference type="ARBA" id="ARBA00023274"/>
    </source>
</evidence>
<name>A0A4U0USF7_9PEZI</name>
<keyword evidence="4" id="KW-0496">Mitochondrion</keyword>
<dbReference type="Gene3D" id="3.30.160.20">
    <property type="match status" value="1"/>
</dbReference>
<accession>A0A4U0USF7</accession>
<dbReference type="EMBL" id="NAJP01000043">
    <property type="protein sequence ID" value="TKA38713.1"/>
    <property type="molecule type" value="Genomic_DNA"/>
</dbReference>
<evidence type="ECO:0000256" key="7">
    <source>
        <dbReference type="PROSITE-ProRule" id="PRU00268"/>
    </source>
</evidence>
<comment type="similarity">
    <text evidence="2 8">Belongs to the universal ribosomal protein uS5 family.</text>
</comment>
<protein>
    <recommendedName>
        <fullName evidence="6">Small ribosomal subunit protein uS5m</fullName>
    </recommendedName>
</protein>
<evidence type="ECO:0000256" key="2">
    <source>
        <dbReference type="ARBA" id="ARBA00008945"/>
    </source>
</evidence>
<organism evidence="11 12">
    <name type="scientific">Friedmanniomyces endolithicus</name>
    <dbReference type="NCBI Taxonomy" id="329885"/>
    <lineage>
        <taxon>Eukaryota</taxon>
        <taxon>Fungi</taxon>
        <taxon>Dikarya</taxon>
        <taxon>Ascomycota</taxon>
        <taxon>Pezizomycotina</taxon>
        <taxon>Dothideomycetes</taxon>
        <taxon>Dothideomycetidae</taxon>
        <taxon>Mycosphaerellales</taxon>
        <taxon>Teratosphaeriaceae</taxon>
        <taxon>Friedmanniomyces</taxon>
    </lineage>
</organism>
<dbReference type="InterPro" id="IPR005324">
    <property type="entry name" value="Ribosomal_uS5_C"/>
</dbReference>
<comment type="subcellular location">
    <subcellularLocation>
        <location evidence="1">Mitochondrion</location>
    </subcellularLocation>
</comment>
<dbReference type="FunFam" id="3.30.160.20:FF:000022">
    <property type="entry name" value="28S ribosomal protein S5, mitochondrial"/>
    <property type="match status" value="1"/>
</dbReference>
<dbReference type="GO" id="GO:0005763">
    <property type="term" value="C:mitochondrial small ribosomal subunit"/>
    <property type="evidence" value="ECO:0007669"/>
    <property type="project" value="UniProtKB-ARBA"/>
</dbReference>
<comment type="caution">
    <text evidence="11">The sequence shown here is derived from an EMBL/GenBank/DDBJ whole genome shotgun (WGS) entry which is preliminary data.</text>
</comment>
<evidence type="ECO:0000256" key="4">
    <source>
        <dbReference type="ARBA" id="ARBA00023128"/>
    </source>
</evidence>
<evidence type="ECO:0000313" key="11">
    <source>
        <dbReference type="EMBL" id="TKA38713.1"/>
    </source>
</evidence>
<evidence type="ECO:0000256" key="8">
    <source>
        <dbReference type="RuleBase" id="RU003823"/>
    </source>
</evidence>
<dbReference type="GO" id="GO:0003735">
    <property type="term" value="F:structural constituent of ribosome"/>
    <property type="evidence" value="ECO:0007669"/>
    <property type="project" value="UniProtKB-UniRule"/>
</dbReference>
<dbReference type="Proteomes" id="UP000310066">
    <property type="component" value="Unassembled WGS sequence"/>
</dbReference>
<dbReference type="STRING" id="329885.A0A4U0USF7"/>
<dbReference type="Pfam" id="PF03719">
    <property type="entry name" value="Ribosomal_S5_C"/>
    <property type="match status" value="1"/>
</dbReference>
<evidence type="ECO:0000313" key="12">
    <source>
        <dbReference type="Proteomes" id="UP000310066"/>
    </source>
</evidence>
<evidence type="ECO:0000256" key="9">
    <source>
        <dbReference type="SAM" id="MobiDB-lite"/>
    </source>
</evidence>
<dbReference type="PROSITE" id="PS50881">
    <property type="entry name" value="S5_DSRBD"/>
    <property type="match status" value="1"/>
</dbReference>
<dbReference type="SUPFAM" id="SSF54768">
    <property type="entry name" value="dsRNA-binding domain-like"/>
    <property type="match status" value="1"/>
</dbReference>
<dbReference type="Gene3D" id="3.30.230.10">
    <property type="match status" value="1"/>
</dbReference>
<dbReference type="InterPro" id="IPR013810">
    <property type="entry name" value="Ribosomal_uS5_N"/>
</dbReference>
<dbReference type="GO" id="GO:0003723">
    <property type="term" value="F:RNA binding"/>
    <property type="evidence" value="ECO:0007669"/>
    <property type="project" value="InterPro"/>
</dbReference>
<feature type="region of interest" description="Disordered" evidence="9">
    <location>
        <begin position="31"/>
        <end position="52"/>
    </location>
</feature>
<keyword evidence="5 7" id="KW-0687">Ribonucleoprotein</keyword>
<dbReference type="GO" id="GO:0006412">
    <property type="term" value="P:translation"/>
    <property type="evidence" value="ECO:0007669"/>
    <property type="project" value="InterPro"/>
</dbReference>
<dbReference type="AlphaFoldDB" id="A0A4U0USF7"/>
<dbReference type="Pfam" id="PF00333">
    <property type="entry name" value="Ribosomal_S5"/>
    <property type="match status" value="1"/>
</dbReference>
<feature type="domain" description="S5 DRBM" evidence="10">
    <location>
        <begin position="198"/>
        <end position="261"/>
    </location>
</feature>
<dbReference type="InterPro" id="IPR014721">
    <property type="entry name" value="Ribsml_uS5_D2-typ_fold_subgr"/>
</dbReference>
<dbReference type="InterPro" id="IPR020568">
    <property type="entry name" value="Ribosomal_Su5_D2-typ_SF"/>
</dbReference>
<evidence type="ECO:0000256" key="3">
    <source>
        <dbReference type="ARBA" id="ARBA00022980"/>
    </source>
</evidence>
<dbReference type="InterPro" id="IPR000851">
    <property type="entry name" value="Ribosomal_uS5"/>
</dbReference>
<dbReference type="PANTHER" id="PTHR48277">
    <property type="entry name" value="MITOCHONDRIAL RIBOSOMAL PROTEIN S5"/>
    <property type="match status" value="1"/>
</dbReference>
<dbReference type="PANTHER" id="PTHR48277:SF1">
    <property type="entry name" value="MITOCHONDRIAL RIBOSOMAL PROTEIN S5"/>
    <property type="match status" value="1"/>
</dbReference>
<sequence length="388" mass="43312">MSHAQPPNMSAKAYQCLSCCLKDALRQPAQHARRQLHASAPRPARRRPAYPSIKQAEMEASRAREADIDARAAQLTPYTAREKDLLAMRYTPEQMKVIEAGEAAISPRDLAKQGRLRGDAFRPTYMDDFATLRPLVDKPMRLAIDDAQEQTTQTRKIRSDKKLAIPGVKYSGSGEDEDPHMLRLSQQTGLDRTEIRRLRVKNLISHRVVNQTRMGKIQSLYFLTIAGNQDGMLGIGEGKAAEDEDGKRQAMMNAIRNMRPIARYEERTIYGEVEGKVGGSIVQLSARSPGQYIPALIRLATLATLATRTDRPVLPGFGNRCQHLIFELARAAGITDLAARTPRSRNKMNVVKAAFQALTKQTLPEDVAKARGRKMVDVRSVYYGGQVY</sequence>
<reference evidence="11 12" key="1">
    <citation type="submission" date="2017-03" db="EMBL/GenBank/DDBJ databases">
        <title>Genomes of endolithic fungi from Antarctica.</title>
        <authorList>
            <person name="Coleine C."/>
            <person name="Masonjones S."/>
            <person name="Stajich J.E."/>
        </authorList>
    </citation>
    <scope>NUCLEOTIDE SEQUENCE [LARGE SCALE GENOMIC DNA]</scope>
    <source>
        <strain evidence="11 12">CCFEE 5311</strain>
    </source>
</reference>